<keyword evidence="2" id="KW-1185">Reference proteome</keyword>
<dbReference type="PANTHER" id="PTHR46540:SF1">
    <property type="entry name" value="TETRATRICOPEPTIDE REPEAT PROTEIN 12"/>
    <property type="match status" value="1"/>
</dbReference>
<dbReference type="Gene3D" id="1.25.40.10">
    <property type="entry name" value="Tetratricopeptide repeat domain"/>
    <property type="match status" value="1"/>
</dbReference>
<dbReference type="Proteomes" id="UP001152798">
    <property type="component" value="Chromosome 3"/>
</dbReference>
<evidence type="ECO:0000313" key="2">
    <source>
        <dbReference type="Proteomes" id="UP001152798"/>
    </source>
</evidence>
<dbReference type="SUPFAM" id="SSF48452">
    <property type="entry name" value="TPR-like"/>
    <property type="match status" value="1"/>
</dbReference>
<proteinExistence type="predicted"/>
<accession>A0A9P0H7T6</accession>
<dbReference type="GO" id="GO:0070286">
    <property type="term" value="P:axonemal dynein complex assembly"/>
    <property type="evidence" value="ECO:0007669"/>
    <property type="project" value="TreeGrafter"/>
</dbReference>
<name>A0A9P0H7T6_NEZVI</name>
<dbReference type="GO" id="GO:0007288">
    <property type="term" value="P:sperm axoneme assembly"/>
    <property type="evidence" value="ECO:0007669"/>
    <property type="project" value="TreeGrafter"/>
</dbReference>
<dbReference type="SMART" id="SM00028">
    <property type="entry name" value="TPR"/>
    <property type="match status" value="3"/>
</dbReference>
<dbReference type="InterPro" id="IPR011990">
    <property type="entry name" value="TPR-like_helical_dom_sf"/>
</dbReference>
<dbReference type="GO" id="GO:0005737">
    <property type="term" value="C:cytoplasm"/>
    <property type="evidence" value="ECO:0007669"/>
    <property type="project" value="TreeGrafter"/>
</dbReference>
<gene>
    <name evidence="1" type="ORF">NEZAVI_LOCUS6951</name>
</gene>
<dbReference type="GO" id="GO:0005813">
    <property type="term" value="C:centrosome"/>
    <property type="evidence" value="ECO:0007669"/>
    <property type="project" value="TreeGrafter"/>
</dbReference>
<sequence length="251" mass="28767">MTDEFDEESWNSFMARTDQAAKIIKGLASSDIKKVKHSLKKAKEVLGRVKESTEIKEELSYVKADRTVINHNALIEKKPEDPNTMTQEAFMKHVEKDAAERAEQRRLDKIESDRHMKEGNKAFRGEDYDKALSCYNKFLGLMEEKWFPAMAYNKAIDALRDRSILYLNRALTLLKLGLCQRALADAELALRISPNSLKGLMYKAEAHYKLGEYEKSDETILEACEAHPNQVALIKDLQQKWTDALNVGKLK</sequence>
<dbReference type="AlphaFoldDB" id="A0A9P0H7T6"/>
<protein>
    <submittedName>
        <fullName evidence="1">Uncharacterized protein</fullName>
    </submittedName>
</protein>
<reference evidence="1" key="1">
    <citation type="submission" date="2022-01" db="EMBL/GenBank/DDBJ databases">
        <authorList>
            <person name="King R."/>
        </authorList>
    </citation>
    <scope>NUCLEOTIDE SEQUENCE</scope>
</reference>
<dbReference type="PANTHER" id="PTHR46540">
    <property type="entry name" value="TETRATRICOPEPTIDE REPEAT PROTEIN 12"/>
    <property type="match status" value="1"/>
</dbReference>
<dbReference type="EMBL" id="OV725079">
    <property type="protein sequence ID" value="CAH1397019.1"/>
    <property type="molecule type" value="Genomic_DNA"/>
</dbReference>
<dbReference type="InterPro" id="IPR043195">
    <property type="entry name" value="TTC12"/>
</dbReference>
<dbReference type="OrthoDB" id="2017782at2759"/>
<organism evidence="1 2">
    <name type="scientific">Nezara viridula</name>
    <name type="common">Southern green stink bug</name>
    <name type="synonym">Cimex viridulus</name>
    <dbReference type="NCBI Taxonomy" id="85310"/>
    <lineage>
        <taxon>Eukaryota</taxon>
        <taxon>Metazoa</taxon>
        <taxon>Ecdysozoa</taxon>
        <taxon>Arthropoda</taxon>
        <taxon>Hexapoda</taxon>
        <taxon>Insecta</taxon>
        <taxon>Pterygota</taxon>
        <taxon>Neoptera</taxon>
        <taxon>Paraneoptera</taxon>
        <taxon>Hemiptera</taxon>
        <taxon>Heteroptera</taxon>
        <taxon>Panheteroptera</taxon>
        <taxon>Pentatomomorpha</taxon>
        <taxon>Pentatomoidea</taxon>
        <taxon>Pentatomidae</taxon>
        <taxon>Pentatominae</taxon>
        <taxon>Nezara</taxon>
    </lineage>
</organism>
<dbReference type="InterPro" id="IPR019734">
    <property type="entry name" value="TPR_rpt"/>
</dbReference>
<evidence type="ECO:0000313" key="1">
    <source>
        <dbReference type="EMBL" id="CAH1397019.1"/>
    </source>
</evidence>